<keyword evidence="1" id="KW-0812">Transmembrane</keyword>
<evidence type="ECO:0000313" key="3">
    <source>
        <dbReference type="Proteomes" id="UP000093281"/>
    </source>
</evidence>
<reference evidence="3" key="1">
    <citation type="submission" date="2015-05" db="EMBL/GenBank/DDBJ databases">
        <authorList>
            <person name="Rovetto F."/>
            <person name="Cocolin L."/>
            <person name="Illeghems K."/>
            <person name="Van Nieuwerburgh F."/>
            <person name="Houf K."/>
        </authorList>
    </citation>
    <scope>NUCLEOTIDE SEQUENCE [LARGE SCALE GENOMIC DNA]</scope>
    <source>
        <strain evidence="3">DU22</strain>
    </source>
</reference>
<accession>A0A1C0B5K0</accession>
<comment type="caution">
    <text evidence="2">The sequence shown here is derived from an EMBL/GenBank/DDBJ whole genome shotgun (WGS) entry which is preliminary data.</text>
</comment>
<organism evidence="2 3">
    <name type="scientific">Aliarcobacter thereius</name>
    <dbReference type="NCBI Taxonomy" id="544718"/>
    <lineage>
        <taxon>Bacteria</taxon>
        <taxon>Pseudomonadati</taxon>
        <taxon>Campylobacterota</taxon>
        <taxon>Epsilonproteobacteria</taxon>
        <taxon>Campylobacterales</taxon>
        <taxon>Arcobacteraceae</taxon>
        <taxon>Aliarcobacter</taxon>
    </lineage>
</organism>
<keyword evidence="1" id="KW-0472">Membrane</keyword>
<dbReference type="AlphaFoldDB" id="A0A1C0B5K0"/>
<sequence length="97" mass="10721">MIINIISPGKKLNHQAISITLLPSLNKLPQLIFGGLIPSPKNDNPDSANIAPATPKEKEIKKIGANSGAKYFKIIFFLLTFDIFRIFINALFDKAKL</sequence>
<gene>
    <name evidence="2" type="ORF">AAX29_01708</name>
</gene>
<keyword evidence="1" id="KW-1133">Transmembrane helix</keyword>
<evidence type="ECO:0000256" key="1">
    <source>
        <dbReference type="SAM" id="Phobius"/>
    </source>
</evidence>
<feature type="transmembrane region" description="Helical" evidence="1">
    <location>
        <begin position="71"/>
        <end position="92"/>
    </location>
</feature>
<proteinExistence type="predicted"/>
<dbReference type="EMBL" id="LCUJ01000007">
    <property type="protein sequence ID" value="OCL98189.1"/>
    <property type="molecule type" value="Genomic_DNA"/>
</dbReference>
<name>A0A1C0B5K0_9BACT</name>
<dbReference type="Proteomes" id="UP000093281">
    <property type="component" value="Unassembled WGS sequence"/>
</dbReference>
<evidence type="ECO:0000313" key="2">
    <source>
        <dbReference type="EMBL" id="OCL98189.1"/>
    </source>
</evidence>
<protein>
    <submittedName>
        <fullName evidence="2">Uncharacterized protein</fullName>
    </submittedName>
</protein>